<gene>
    <name evidence="2" type="ORF">GT347_00390</name>
</gene>
<sequence>MEVALGDRLKSLRLDRNIDQKTLAERAGVSVRALRNLEGGQGSTLHSLVSVLRALGRADWLATIAPVATINPLALGRHAEPRQRATGSRHGAGR</sequence>
<feature type="domain" description="HTH cro/C1-type" evidence="1">
    <location>
        <begin position="9"/>
        <end position="61"/>
    </location>
</feature>
<protein>
    <submittedName>
        <fullName evidence="2">Helix-turn-helix domain-containing protein</fullName>
    </submittedName>
</protein>
<dbReference type="SMART" id="SM00530">
    <property type="entry name" value="HTH_XRE"/>
    <property type="match status" value="1"/>
</dbReference>
<dbReference type="CDD" id="cd00093">
    <property type="entry name" value="HTH_XRE"/>
    <property type="match status" value="1"/>
</dbReference>
<keyword evidence="3" id="KW-1185">Reference proteome</keyword>
<dbReference type="EMBL" id="CP047650">
    <property type="protein sequence ID" value="QHJ01344.1"/>
    <property type="molecule type" value="Genomic_DNA"/>
</dbReference>
<dbReference type="InterPro" id="IPR010982">
    <property type="entry name" value="Lambda_DNA-bd_dom_sf"/>
</dbReference>
<dbReference type="InterPro" id="IPR001387">
    <property type="entry name" value="Cro/C1-type_HTH"/>
</dbReference>
<dbReference type="Gene3D" id="1.10.260.40">
    <property type="entry name" value="lambda repressor-like DNA-binding domains"/>
    <property type="match status" value="1"/>
</dbReference>
<dbReference type="PROSITE" id="PS50943">
    <property type="entry name" value="HTH_CROC1"/>
    <property type="match status" value="1"/>
</dbReference>
<proteinExistence type="predicted"/>
<accession>A0A857JDR6</accession>
<dbReference type="Pfam" id="PF01381">
    <property type="entry name" value="HTH_3"/>
    <property type="match status" value="1"/>
</dbReference>
<evidence type="ECO:0000313" key="3">
    <source>
        <dbReference type="Proteomes" id="UP000464787"/>
    </source>
</evidence>
<dbReference type="AlphaFoldDB" id="A0A857JDR6"/>
<evidence type="ECO:0000313" key="2">
    <source>
        <dbReference type="EMBL" id="QHJ01344.1"/>
    </source>
</evidence>
<name>A0A857JDR6_9BURK</name>
<reference evidence="2 3" key="1">
    <citation type="submission" date="2020-01" db="EMBL/GenBank/DDBJ databases">
        <title>Genome sequencing of strain KACC 21265.</title>
        <authorList>
            <person name="Heo J."/>
            <person name="Kim S.-J."/>
            <person name="Kim J.-S."/>
            <person name="Hong S.-B."/>
            <person name="Kwon S.-W."/>
        </authorList>
    </citation>
    <scope>NUCLEOTIDE SEQUENCE [LARGE SCALE GENOMIC DNA]</scope>
    <source>
        <strain evidence="2 3">KACC 21265</strain>
    </source>
</reference>
<dbReference type="Proteomes" id="UP000464787">
    <property type="component" value="Chromosome"/>
</dbReference>
<dbReference type="KEGG" id="xyk:GT347_00390"/>
<evidence type="ECO:0000259" key="1">
    <source>
        <dbReference type="PROSITE" id="PS50943"/>
    </source>
</evidence>
<dbReference type="SUPFAM" id="SSF47413">
    <property type="entry name" value="lambda repressor-like DNA-binding domains"/>
    <property type="match status" value="1"/>
</dbReference>
<dbReference type="GO" id="GO:0003677">
    <property type="term" value="F:DNA binding"/>
    <property type="evidence" value="ECO:0007669"/>
    <property type="project" value="InterPro"/>
</dbReference>
<organism evidence="2 3">
    <name type="scientific">Xylophilus rhododendri</name>
    <dbReference type="NCBI Taxonomy" id="2697032"/>
    <lineage>
        <taxon>Bacteria</taxon>
        <taxon>Pseudomonadati</taxon>
        <taxon>Pseudomonadota</taxon>
        <taxon>Betaproteobacteria</taxon>
        <taxon>Burkholderiales</taxon>
        <taxon>Xylophilus</taxon>
    </lineage>
</organism>